<evidence type="ECO:0000313" key="4">
    <source>
        <dbReference type="Proteomes" id="UP000286598"/>
    </source>
</evidence>
<feature type="signal peptide" evidence="1">
    <location>
        <begin position="1"/>
        <end position="21"/>
    </location>
</feature>
<feature type="chain" id="PRO_5018547668" evidence="1">
    <location>
        <begin position="22"/>
        <end position="232"/>
    </location>
</feature>
<gene>
    <name evidence="3" type="ORF">DW060_13545</name>
</gene>
<dbReference type="InterPro" id="IPR039561">
    <property type="entry name" value="Peptidase_M15C"/>
</dbReference>
<sequence length="232" mass="26755">MKTTLFAMTLTMMSFATNAQKANINNLPSQHSNSTNTTTATHFTAKPISEAVFKRMQGKSYKANCTIPRTELRYIRVLHYGFDGKVKSGELICHQDIADDLIEIFQELYKAHYPIERIQLIDDYNADDEQSMLHNNTSCFNYRRVAGSKTLSYHSQGKAIDINPLYNPCVKRLRNGSTSVSPKTGRAYSNRSKTFKYKIDHNDLVYKLFKKHGFTWGGDWKSLKDYQHFEKK</sequence>
<proteinExistence type="predicted"/>
<comment type="caution">
    <text evidence="3">The sequence shown here is derived from an EMBL/GenBank/DDBJ whole genome shotgun (WGS) entry which is preliminary data.</text>
</comment>
<accession>A0A3R6FEV4</accession>
<dbReference type="Proteomes" id="UP000286598">
    <property type="component" value="Unassembled WGS sequence"/>
</dbReference>
<keyword evidence="4" id="KW-1185">Reference proteome</keyword>
<dbReference type="SUPFAM" id="SSF55166">
    <property type="entry name" value="Hedgehog/DD-peptidase"/>
    <property type="match status" value="1"/>
</dbReference>
<dbReference type="InterPro" id="IPR009045">
    <property type="entry name" value="Zn_M74/Hedgehog-like"/>
</dbReference>
<reference evidence="3 4" key="1">
    <citation type="submission" date="2018-08" db="EMBL/GenBank/DDBJ databases">
        <title>A genome reference for cultivated species of the human gut microbiota.</title>
        <authorList>
            <person name="Zou Y."/>
            <person name="Xue W."/>
            <person name="Luo G."/>
        </authorList>
    </citation>
    <scope>NUCLEOTIDE SEQUENCE [LARGE SCALE GENOMIC DNA]</scope>
    <source>
        <strain evidence="3 4">AF42-9</strain>
    </source>
</reference>
<protein>
    <submittedName>
        <fullName evidence="3">M15 family peptidase</fullName>
    </submittedName>
</protein>
<evidence type="ECO:0000256" key="1">
    <source>
        <dbReference type="SAM" id="SignalP"/>
    </source>
</evidence>
<dbReference type="GO" id="GO:0008233">
    <property type="term" value="F:peptidase activity"/>
    <property type="evidence" value="ECO:0007669"/>
    <property type="project" value="InterPro"/>
</dbReference>
<dbReference type="Pfam" id="PF13539">
    <property type="entry name" value="Peptidase_M15_4"/>
    <property type="match status" value="1"/>
</dbReference>
<feature type="domain" description="Peptidase M15C" evidence="2">
    <location>
        <begin position="146"/>
        <end position="231"/>
    </location>
</feature>
<keyword evidence="1" id="KW-0732">Signal</keyword>
<dbReference type="EMBL" id="QRNO01000142">
    <property type="protein sequence ID" value="RHK45700.1"/>
    <property type="molecule type" value="Genomic_DNA"/>
</dbReference>
<dbReference type="CDD" id="cd14845">
    <property type="entry name" value="L-Ala-D-Glu_peptidase_like"/>
    <property type="match status" value="1"/>
</dbReference>
<evidence type="ECO:0000313" key="3">
    <source>
        <dbReference type="EMBL" id="RHK45700.1"/>
    </source>
</evidence>
<dbReference type="AlphaFoldDB" id="A0A3R6FEV4"/>
<dbReference type="Gene3D" id="3.30.1380.10">
    <property type="match status" value="1"/>
</dbReference>
<evidence type="ECO:0000259" key="2">
    <source>
        <dbReference type="Pfam" id="PF13539"/>
    </source>
</evidence>
<dbReference type="OrthoDB" id="9799970at2"/>
<organism evidence="3 4">
    <name type="scientific">Leyella stercorea</name>
    <dbReference type="NCBI Taxonomy" id="363265"/>
    <lineage>
        <taxon>Bacteria</taxon>
        <taxon>Pseudomonadati</taxon>
        <taxon>Bacteroidota</taxon>
        <taxon>Bacteroidia</taxon>
        <taxon>Bacteroidales</taxon>
        <taxon>Prevotellaceae</taxon>
        <taxon>Leyella</taxon>
    </lineage>
</organism>
<name>A0A3R6FEV4_9BACT</name>